<dbReference type="Proteomes" id="UP001145114">
    <property type="component" value="Unassembled WGS sequence"/>
</dbReference>
<comment type="caution">
    <text evidence="1">The sequence shown here is derived from an EMBL/GenBank/DDBJ whole genome shotgun (WGS) entry which is preliminary data.</text>
</comment>
<keyword evidence="2" id="KW-1185">Reference proteome</keyword>
<dbReference type="EMBL" id="JAMZIH010005615">
    <property type="protein sequence ID" value="KAJ1674895.1"/>
    <property type="molecule type" value="Genomic_DNA"/>
</dbReference>
<sequence>MLETISNRMSGMRARLRDVTICRTDTLKSQVPAETRNISVLQSITCRQLYFACYKLFGIPPRMQKLYLKYDADAPASEARWTLLERDSRLLSYYGIESGSLIAVLSQPAGSP</sequence>
<organism evidence="1 2">
    <name type="scientific">Spiromyces aspiralis</name>
    <dbReference type="NCBI Taxonomy" id="68401"/>
    <lineage>
        <taxon>Eukaryota</taxon>
        <taxon>Fungi</taxon>
        <taxon>Fungi incertae sedis</taxon>
        <taxon>Zoopagomycota</taxon>
        <taxon>Kickxellomycotina</taxon>
        <taxon>Kickxellomycetes</taxon>
        <taxon>Kickxellales</taxon>
        <taxon>Kickxellaceae</taxon>
        <taxon>Spiromyces</taxon>
    </lineage>
</organism>
<evidence type="ECO:0000313" key="2">
    <source>
        <dbReference type="Proteomes" id="UP001145114"/>
    </source>
</evidence>
<reference evidence="1" key="1">
    <citation type="submission" date="2022-06" db="EMBL/GenBank/DDBJ databases">
        <title>Phylogenomic reconstructions and comparative analyses of Kickxellomycotina fungi.</title>
        <authorList>
            <person name="Reynolds N.K."/>
            <person name="Stajich J.E."/>
            <person name="Barry K."/>
            <person name="Grigoriev I.V."/>
            <person name="Crous P."/>
            <person name="Smith M.E."/>
        </authorList>
    </citation>
    <scope>NUCLEOTIDE SEQUENCE</scope>
    <source>
        <strain evidence="1">RSA 2271</strain>
    </source>
</reference>
<proteinExistence type="predicted"/>
<protein>
    <submittedName>
        <fullName evidence="1">Uncharacterized protein</fullName>
    </submittedName>
</protein>
<accession>A0ACC1HFV0</accession>
<evidence type="ECO:0000313" key="1">
    <source>
        <dbReference type="EMBL" id="KAJ1674895.1"/>
    </source>
</evidence>
<name>A0ACC1HFV0_9FUNG</name>
<gene>
    <name evidence="1" type="ORF">EV182_002343</name>
</gene>